<protein>
    <submittedName>
        <fullName evidence="1">Uncharacterized protein</fullName>
    </submittedName>
</protein>
<organism evidence="1 2">
    <name type="scientific">Zarea fungicola</name>
    <dbReference type="NCBI Taxonomy" id="93591"/>
    <lineage>
        <taxon>Eukaryota</taxon>
        <taxon>Fungi</taxon>
        <taxon>Dikarya</taxon>
        <taxon>Ascomycota</taxon>
        <taxon>Pezizomycotina</taxon>
        <taxon>Sordariomycetes</taxon>
        <taxon>Hypocreomycetidae</taxon>
        <taxon>Hypocreales</taxon>
        <taxon>Cordycipitaceae</taxon>
        <taxon>Zarea</taxon>
    </lineage>
</organism>
<dbReference type="Proteomes" id="UP001143910">
    <property type="component" value="Unassembled WGS sequence"/>
</dbReference>
<name>A0ACC1MLW6_9HYPO</name>
<dbReference type="EMBL" id="JANJQO010002227">
    <property type="protein sequence ID" value="KAJ2967654.1"/>
    <property type="molecule type" value="Genomic_DNA"/>
</dbReference>
<evidence type="ECO:0000313" key="2">
    <source>
        <dbReference type="Proteomes" id="UP001143910"/>
    </source>
</evidence>
<accession>A0ACC1MLW6</accession>
<reference evidence="1" key="1">
    <citation type="submission" date="2022-08" db="EMBL/GenBank/DDBJ databases">
        <title>Genome Sequence of Lecanicillium fungicola.</title>
        <authorList>
            <person name="Buettner E."/>
        </authorList>
    </citation>
    <scope>NUCLEOTIDE SEQUENCE</scope>
    <source>
        <strain evidence="1">Babe33</strain>
    </source>
</reference>
<gene>
    <name evidence="1" type="ORF">NQ176_g9554</name>
</gene>
<proteinExistence type="predicted"/>
<comment type="caution">
    <text evidence="1">The sequence shown here is derived from an EMBL/GenBank/DDBJ whole genome shotgun (WGS) entry which is preliminary data.</text>
</comment>
<keyword evidence="2" id="KW-1185">Reference proteome</keyword>
<evidence type="ECO:0000313" key="1">
    <source>
        <dbReference type="EMBL" id="KAJ2967654.1"/>
    </source>
</evidence>
<sequence>MLVTKHAAELCALLVNDLYGELPSRILDALFTKGRSTIAQLTQYTSLPPRYLRNGLSSLIQQNLLYHYTDSDGRGTSYEANPDACYCLVRFGKILEALESQYGTAERDLVQTILQLGFARIADLAQAFKGRASKTNGHTNGSTEANSGLIESETHLNAVLGRLIQAEIIETMRADSFRNPREVYREIEQEVTRTGPGEKISKMTNEQHGQIMSKYRTFKEQGKSLKRQLDITRGTVGKRRKLQNGRGRHVDDDFDASFLNPNIVVRVNHEKCLVELRNHRMATFASDMLGEVTGSIYRTVLDLLSVEISKCRPDPFLEDEAPLNLAVSTSEIFHHLDESLNVQSGIGKAPKDKIDFQSAEKIRADPQDSDSESEASDSEMPVRRPSAAVRNVDMDLDDPFHESDDDRANGAPHTNGDRKPKVKFEDDGSSKASRMDQMRQHLLLLAESKHKFVRHCGSQGGGQWTVDFSKVINRLKETELDAYIEQSFGRHGLRLTRILREKGKLDEKMLPSAALMKKSDVQLKMIAMQMAGLVDVQEVPKDNSRMANRTLFFWFFDRERTEEQVLDDIYKAMVRGLQTLQVERHRERNILSFVDRKDVQGKEEEVMTAEHYNKYNNHLEVQSKLLGQVMRLDEMVAVFRDY</sequence>